<evidence type="ECO:0000256" key="7">
    <source>
        <dbReference type="ARBA" id="ARBA00022840"/>
    </source>
</evidence>
<sequence length="710" mass="80750">MAAPSEELAALVIDDTKRREQHTAYYAKRVELFQRFKARHDAEVEAAKQAAVPIKIVLPDGAEKPGIKGVTTPMDVALGISKGLAKKVVVAKVDGATWDMARPLQGDCALQLLSFEDPEGKETFWHSSAHVLGQALELEYGADLTIGPSLEEGFYYDCFLGDRTLKDEEKANIAKRMQQAVKEKQNFERIEVSREEALSMFQENKFKVEIISDLPAEAVISCYRCGPMVDLCHGPHVPNTGLLKAVGVNSMSRAFWRADVNREPLQRVYAITFPDDKELKEYQHRMEEAKKRDHRNVGTQQELFFFHPLSPGSCFFLPHGARIYNSMVEFMREKYWEYDYDEVVTPNIFNFDLWKTSGHAEHYRENMFSFNVEKAEFGLKPMNCPGHCLMFGNRNRSYRELPLRLADFGVLHRNEFSGALQGLTRVRRFQQDDAHIFCRQDQVKAEILAYLKMMGEVYDIFGLSYKMALSTRPEGYLGELEVWNLAEKALEEALNETGREWEMNPGDGAFYGPKIDITVYDALRRKFQCATVQLDFQLPIRFNLEYVAEDGSYQRPVIVHRAILGSAERMFAILTEHFGGKWPLWLSPRQVMVVPISEVAYDYAHSVRRQLRGKGFHVDIDVADRKMQKKVREAQLAQYNYILVVGEEEKKAGTVNVRTRDNQVHGMHTVADLLEVISKERDTRSLVGLWEKAAAAADGGADGSAAAAQA</sequence>
<comment type="similarity">
    <text evidence="2">Belongs to the class-II aminoacyl-tRNA synthetase family.</text>
</comment>
<comment type="subcellular location">
    <subcellularLocation>
        <location evidence="1">Cytoplasm</location>
    </subcellularLocation>
</comment>
<keyword evidence="6" id="KW-0547">Nucleotide-binding</keyword>
<dbReference type="InterPro" id="IPR033728">
    <property type="entry name" value="ThrRS_core"/>
</dbReference>
<dbReference type="Gene3D" id="3.30.930.10">
    <property type="entry name" value="Bira Bifunctional Protein, Domain 2"/>
    <property type="match status" value="1"/>
</dbReference>
<dbReference type="InterPro" id="IPR006195">
    <property type="entry name" value="aa-tRNA-synth_II"/>
</dbReference>
<dbReference type="PRINTS" id="PR01047">
    <property type="entry name" value="TRNASYNTHTHR"/>
</dbReference>
<evidence type="ECO:0000313" key="14">
    <source>
        <dbReference type="EMBL" id="PSC73319.1"/>
    </source>
</evidence>
<dbReference type="FunFam" id="3.40.50.800:FF:000003">
    <property type="entry name" value="Threonine--tRNA ligase 2, cytoplasmic"/>
    <property type="match status" value="1"/>
</dbReference>
<dbReference type="Pfam" id="PF03129">
    <property type="entry name" value="HGTP_anticodon"/>
    <property type="match status" value="1"/>
</dbReference>
<dbReference type="SUPFAM" id="SSF55186">
    <property type="entry name" value="ThrRS/AlaRS common domain"/>
    <property type="match status" value="1"/>
</dbReference>
<dbReference type="InterPro" id="IPR045864">
    <property type="entry name" value="aa-tRNA-synth_II/BPL/LPL"/>
</dbReference>
<dbReference type="FunFam" id="3.30.930.10:FF:000213">
    <property type="entry name" value="Probable threonine--tRNA ligase, cytoplasmic"/>
    <property type="match status" value="1"/>
</dbReference>
<dbReference type="InterPro" id="IPR018163">
    <property type="entry name" value="Thr/Ala-tRNA-synth_IIc_edit"/>
</dbReference>
<dbReference type="GO" id="GO:0005524">
    <property type="term" value="F:ATP binding"/>
    <property type="evidence" value="ECO:0007669"/>
    <property type="project" value="UniProtKB-KW"/>
</dbReference>
<dbReference type="AlphaFoldDB" id="A0A2P6VGV8"/>
<dbReference type="InterPro" id="IPR004154">
    <property type="entry name" value="Anticodon-bd"/>
</dbReference>
<dbReference type="InterPro" id="IPR012676">
    <property type="entry name" value="TGS-like"/>
</dbReference>
<dbReference type="Gene3D" id="3.30.980.10">
    <property type="entry name" value="Threonyl-trna Synthetase, Chain A, domain 2"/>
    <property type="match status" value="1"/>
</dbReference>
<evidence type="ECO:0000256" key="11">
    <source>
        <dbReference type="ARBA" id="ARBA00049515"/>
    </source>
</evidence>
<dbReference type="PROSITE" id="PS51880">
    <property type="entry name" value="TGS"/>
    <property type="match status" value="1"/>
</dbReference>
<evidence type="ECO:0000256" key="10">
    <source>
        <dbReference type="ARBA" id="ARBA00031900"/>
    </source>
</evidence>
<dbReference type="InterPro" id="IPR012947">
    <property type="entry name" value="tRNA_SAD"/>
</dbReference>
<keyword evidence="5" id="KW-0436">Ligase</keyword>
<dbReference type="Pfam" id="PF02824">
    <property type="entry name" value="TGS"/>
    <property type="match status" value="1"/>
</dbReference>
<accession>A0A2P6VGV8</accession>
<dbReference type="CDD" id="cd00771">
    <property type="entry name" value="ThrRS_core"/>
    <property type="match status" value="1"/>
</dbReference>
<keyword evidence="4" id="KW-0963">Cytoplasm</keyword>
<dbReference type="Pfam" id="PF07973">
    <property type="entry name" value="tRNA_SAD"/>
    <property type="match status" value="1"/>
</dbReference>
<dbReference type="SMART" id="SM00863">
    <property type="entry name" value="tRNA_SAD"/>
    <property type="match status" value="1"/>
</dbReference>
<dbReference type="PANTHER" id="PTHR11451:SF46">
    <property type="entry name" value="THREONINE--TRNA LIGASE"/>
    <property type="match status" value="1"/>
</dbReference>
<feature type="domain" description="TGS" evidence="13">
    <location>
        <begin position="50"/>
        <end position="114"/>
    </location>
</feature>
<evidence type="ECO:0000256" key="2">
    <source>
        <dbReference type="ARBA" id="ARBA00008226"/>
    </source>
</evidence>
<dbReference type="InterPro" id="IPR004095">
    <property type="entry name" value="TGS"/>
</dbReference>
<evidence type="ECO:0000256" key="8">
    <source>
        <dbReference type="ARBA" id="ARBA00022917"/>
    </source>
</evidence>
<dbReference type="InterPro" id="IPR036621">
    <property type="entry name" value="Anticodon-bd_dom_sf"/>
</dbReference>
<protein>
    <recommendedName>
        <fullName evidence="3">threonine--tRNA ligase</fullName>
        <ecNumber evidence="3">6.1.1.3</ecNumber>
    </recommendedName>
    <alternativeName>
        <fullName evidence="10">Threonyl-tRNA synthetase</fullName>
    </alternativeName>
</protein>
<organism evidence="14 15">
    <name type="scientific">Micractinium conductrix</name>
    <dbReference type="NCBI Taxonomy" id="554055"/>
    <lineage>
        <taxon>Eukaryota</taxon>
        <taxon>Viridiplantae</taxon>
        <taxon>Chlorophyta</taxon>
        <taxon>core chlorophytes</taxon>
        <taxon>Trebouxiophyceae</taxon>
        <taxon>Chlorellales</taxon>
        <taxon>Chlorellaceae</taxon>
        <taxon>Chlorella clade</taxon>
        <taxon>Micractinium</taxon>
    </lineage>
</organism>
<dbReference type="Gene3D" id="3.10.20.30">
    <property type="match status" value="1"/>
</dbReference>
<dbReference type="GO" id="GO:0005739">
    <property type="term" value="C:mitochondrion"/>
    <property type="evidence" value="ECO:0007669"/>
    <property type="project" value="TreeGrafter"/>
</dbReference>
<keyword evidence="7" id="KW-0067">ATP-binding</keyword>
<dbReference type="HAMAP" id="MF_00184">
    <property type="entry name" value="Thr_tRNA_synth"/>
    <property type="match status" value="1"/>
</dbReference>
<reference evidence="14 15" key="1">
    <citation type="journal article" date="2018" name="Plant J.">
        <title>Genome sequences of Chlorella sorokiniana UTEX 1602 and Micractinium conductrix SAG 241.80: implications to maltose excretion by a green alga.</title>
        <authorList>
            <person name="Arriola M.B."/>
            <person name="Velmurugan N."/>
            <person name="Zhang Y."/>
            <person name="Plunkett M.H."/>
            <person name="Hondzo H."/>
            <person name="Barney B.M."/>
        </authorList>
    </citation>
    <scope>NUCLEOTIDE SEQUENCE [LARGE SCALE GENOMIC DNA]</scope>
    <source>
        <strain evidence="14 15">SAG 241.80</strain>
    </source>
</reference>
<dbReference type="InterPro" id="IPR002320">
    <property type="entry name" value="Thr-tRNA-ligase_IIa"/>
</dbReference>
<dbReference type="GO" id="GO:0004829">
    <property type="term" value="F:threonine-tRNA ligase activity"/>
    <property type="evidence" value="ECO:0007669"/>
    <property type="project" value="UniProtKB-EC"/>
</dbReference>
<gene>
    <name evidence="14" type="ORF">C2E20_3330</name>
</gene>
<evidence type="ECO:0000259" key="13">
    <source>
        <dbReference type="PROSITE" id="PS51880"/>
    </source>
</evidence>
<dbReference type="InterPro" id="IPR047246">
    <property type="entry name" value="ThrRS_anticodon"/>
</dbReference>
<comment type="caution">
    <text evidence="14">The sequence shown here is derived from an EMBL/GenBank/DDBJ whole genome shotgun (WGS) entry which is preliminary data.</text>
</comment>
<dbReference type="PROSITE" id="PS50862">
    <property type="entry name" value="AA_TRNA_LIGASE_II"/>
    <property type="match status" value="1"/>
</dbReference>
<dbReference type="Proteomes" id="UP000239649">
    <property type="component" value="Unassembled WGS sequence"/>
</dbReference>
<evidence type="ECO:0000256" key="6">
    <source>
        <dbReference type="ARBA" id="ARBA00022741"/>
    </source>
</evidence>
<proteinExistence type="inferred from homology"/>
<dbReference type="GO" id="GO:0006435">
    <property type="term" value="P:threonyl-tRNA aminoacylation"/>
    <property type="evidence" value="ECO:0007669"/>
    <property type="project" value="InterPro"/>
</dbReference>
<evidence type="ECO:0000256" key="4">
    <source>
        <dbReference type="ARBA" id="ARBA00022490"/>
    </source>
</evidence>
<evidence type="ECO:0000256" key="5">
    <source>
        <dbReference type="ARBA" id="ARBA00022598"/>
    </source>
</evidence>
<dbReference type="PANTHER" id="PTHR11451">
    <property type="entry name" value="THREONINE-TRNA LIGASE"/>
    <property type="match status" value="1"/>
</dbReference>
<dbReference type="FunFam" id="3.30.980.10:FF:000003">
    <property type="entry name" value="Threonine--tRNA ligase, cytoplasmic"/>
    <property type="match status" value="1"/>
</dbReference>
<evidence type="ECO:0000256" key="3">
    <source>
        <dbReference type="ARBA" id="ARBA00013163"/>
    </source>
</evidence>
<dbReference type="GO" id="GO:0009507">
    <property type="term" value="C:chloroplast"/>
    <property type="evidence" value="ECO:0007669"/>
    <property type="project" value="TreeGrafter"/>
</dbReference>
<dbReference type="SUPFAM" id="SSF55681">
    <property type="entry name" value="Class II aaRS and biotin synthetases"/>
    <property type="match status" value="1"/>
</dbReference>
<dbReference type="CDD" id="cd00860">
    <property type="entry name" value="ThrRS_anticodon"/>
    <property type="match status" value="1"/>
</dbReference>
<evidence type="ECO:0000256" key="9">
    <source>
        <dbReference type="ARBA" id="ARBA00023146"/>
    </source>
</evidence>
<keyword evidence="8" id="KW-0648">Protein biosynthesis</keyword>
<dbReference type="STRING" id="554055.A0A2P6VGV8"/>
<dbReference type="SUPFAM" id="SSF52954">
    <property type="entry name" value="Class II aaRS ABD-related"/>
    <property type="match status" value="1"/>
</dbReference>
<feature type="domain" description="Aminoacyl-transfer RNA synthetases class-II family profile" evidence="12">
    <location>
        <begin position="318"/>
        <end position="583"/>
    </location>
</feature>
<dbReference type="EMBL" id="LHPF02000007">
    <property type="protein sequence ID" value="PSC73319.1"/>
    <property type="molecule type" value="Genomic_DNA"/>
</dbReference>
<evidence type="ECO:0000256" key="1">
    <source>
        <dbReference type="ARBA" id="ARBA00004496"/>
    </source>
</evidence>
<dbReference type="Pfam" id="PF00587">
    <property type="entry name" value="tRNA-synt_2b"/>
    <property type="match status" value="1"/>
</dbReference>
<dbReference type="NCBIfam" id="TIGR00418">
    <property type="entry name" value="thrS"/>
    <property type="match status" value="1"/>
</dbReference>
<dbReference type="OrthoDB" id="5423599at2759"/>
<name>A0A2P6VGV8_9CHLO</name>
<dbReference type="InterPro" id="IPR002314">
    <property type="entry name" value="aa-tRNA-synt_IIb"/>
</dbReference>
<dbReference type="CDD" id="cd01667">
    <property type="entry name" value="TGS_ThrRS"/>
    <property type="match status" value="1"/>
</dbReference>
<keyword evidence="9" id="KW-0030">Aminoacyl-tRNA synthetase</keyword>
<evidence type="ECO:0000259" key="12">
    <source>
        <dbReference type="PROSITE" id="PS50862"/>
    </source>
</evidence>
<dbReference type="FunFam" id="3.30.930.10:FF:000198">
    <property type="entry name" value="Threonine--tRNA ligase mitochondrial 1"/>
    <property type="match status" value="1"/>
</dbReference>
<keyword evidence="15" id="KW-1185">Reference proteome</keyword>
<comment type="catalytic activity">
    <reaction evidence="11">
        <text>tRNA(Thr) + L-threonine + ATP = L-threonyl-tRNA(Thr) + AMP + diphosphate + H(+)</text>
        <dbReference type="Rhea" id="RHEA:24624"/>
        <dbReference type="Rhea" id="RHEA-COMP:9670"/>
        <dbReference type="Rhea" id="RHEA-COMP:9704"/>
        <dbReference type="ChEBI" id="CHEBI:15378"/>
        <dbReference type="ChEBI" id="CHEBI:30616"/>
        <dbReference type="ChEBI" id="CHEBI:33019"/>
        <dbReference type="ChEBI" id="CHEBI:57926"/>
        <dbReference type="ChEBI" id="CHEBI:78442"/>
        <dbReference type="ChEBI" id="CHEBI:78534"/>
        <dbReference type="ChEBI" id="CHEBI:456215"/>
        <dbReference type="EC" id="6.1.1.3"/>
    </reaction>
</comment>
<dbReference type="SUPFAM" id="SSF81271">
    <property type="entry name" value="TGS-like"/>
    <property type="match status" value="1"/>
</dbReference>
<dbReference type="Gene3D" id="3.40.50.800">
    <property type="entry name" value="Anticodon-binding domain"/>
    <property type="match status" value="1"/>
</dbReference>
<dbReference type="FunFam" id="3.10.20.30:FF:000006">
    <property type="entry name" value="Threonine--tRNA ligase, cytoplasmic"/>
    <property type="match status" value="1"/>
</dbReference>
<evidence type="ECO:0000313" key="15">
    <source>
        <dbReference type="Proteomes" id="UP000239649"/>
    </source>
</evidence>
<dbReference type="InterPro" id="IPR012675">
    <property type="entry name" value="Beta-grasp_dom_sf"/>
</dbReference>
<dbReference type="EC" id="6.1.1.3" evidence="3"/>